<dbReference type="GO" id="GO:0006260">
    <property type="term" value="P:DNA replication"/>
    <property type="evidence" value="ECO:0007669"/>
    <property type="project" value="InterPro"/>
</dbReference>
<keyword evidence="3" id="KW-0227">DNA damage</keyword>
<keyword evidence="6" id="KW-0539">Nucleus</keyword>
<evidence type="ECO:0000256" key="1">
    <source>
        <dbReference type="ARBA" id="ARBA00004123"/>
    </source>
</evidence>
<name>A0A7M6DMQ6_9CNID</name>
<dbReference type="Proteomes" id="UP000594262">
    <property type="component" value="Unplaced"/>
</dbReference>
<proteinExistence type="inferred from homology"/>
<organism evidence="9 10">
    <name type="scientific">Clytia hemisphaerica</name>
    <dbReference type="NCBI Taxonomy" id="252671"/>
    <lineage>
        <taxon>Eukaryota</taxon>
        <taxon>Metazoa</taxon>
        <taxon>Cnidaria</taxon>
        <taxon>Hydrozoa</taxon>
        <taxon>Hydroidolina</taxon>
        <taxon>Leptothecata</taxon>
        <taxon>Obeliida</taxon>
        <taxon>Clytiidae</taxon>
        <taxon>Clytia</taxon>
    </lineage>
</organism>
<evidence type="ECO:0000256" key="7">
    <source>
        <dbReference type="ARBA" id="ARBA00029496"/>
    </source>
</evidence>
<keyword evidence="4" id="KW-0233">DNA recombination</keyword>
<dbReference type="InterPro" id="IPR018574">
    <property type="entry name" value="Structure-sp_endonuc_su_Slx4"/>
</dbReference>
<evidence type="ECO:0000256" key="2">
    <source>
        <dbReference type="ARBA" id="ARBA00006661"/>
    </source>
</evidence>
<feature type="region of interest" description="Disordered" evidence="8">
    <location>
        <begin position="29"/>
        <end position="70"/>
    </location>
</feature>
<dbReference type="GO" id="GO:0033557">
    <property type="term" value="C:Slx1-Slx4 complex"/>
    <property type="evidence" value="ECO:0007669"/>
    <property type="project" value="InterPro"/>
</dbReference>
<dbReference type="OrthoDB" id="5576441at2759"/>
<comment type="similarity">
    <text evidence="2">Belongs to the SLX4 family.</text>
</comment>
<evidence type="ECO:0000256" key="8">
    <source>
        <dbReference type="SAM" id="MobiDB-lite"/>
    </source>
</evidence>
<evidence type="ECO:0000256" key="4">
    <source>
        <dbReference type="ARBA" id="ARBA00023172"/>
    </source>
</evidence>
<dbReference type="AlphaFoldDB" id="A0A7M6DMQ6"/>
<comment type="subcellular location">
    <subcellularLocation>
        <location evidence="1">Nucleus</location>
    </subcellularLocation>
</comment>
<evidence type="ECO:0000256" key="6">
    <source>
        <dbReference type="ARBA" id="ARBA00023242"/>
    </source>
</evidence>
<reference evidence="9" key="1">
    <citation type="submission" date="2021-01" db="UniProtKB">
        <authorList>
            <consortium name="EnsemblMetazoa"/>
        </authorList>
    </citation>
    <scope>IDENTIFICATION</scope>
</reference>
<dbReference type="Pfam" id="PF09494">
    <property type="entry name" value="Slx4"/>
    <property type="match status" value="1"/>
</dbReference>
<evidence type="ECO:0000313" key="9">
    <source>
        <dbReference type="EnsemblMetazoa" id="CLYHEMP016606.2"/>
    </source>
</evidence>
<keyword evidence="5" id="KW-0234">DNA repair</keyword>
<dbReference type="GO" id="GO:0006310">
    <property type="term" value="P:DNA recombination"/>
    <property type="evidence" value="ECO:0007669"/>
    <property type="project" value="UniProtKB-KW"/>
</dbReference>
<keyword evidence="10" id="KW-1185">Reference proteome</keyword>
<dbReference type="EnsemblMetazoa" id="CLYHEMT016606.2">
    <property type="protein sequence ID" value="CLYHEMP016606.2"/>
    <property type="gene ID" value="CLYHEMG016606"/>
</dbReference>
<evidence type="ECO:0000256" key="5">
    <source>
        <dbReference type="ARBA" id="ARBA00023204"/>
    </source>
</evidence>
<accession>A0A7M6DMQ6</accession>
<dbReference type="GO" id="GO:0006281">
    <property type="term" value="P:DNA repair"/>
    <property type="evidence" value="ECO:0007669"/>
    <property type="project" value="UniProtKB-KW"/>
</dbReference>
<protein>
    <recommendedName>
        <fullName evidence="7">Structure-specific endonuclease subunit SLX4</fullName>
    </recommendedName>
</protein>
<evidence type="ECO:0000256" key="3">
    <source>
        <dbReference type="ARBA" id="ARBA00022763"/>
    </source>
</evidence>
<evidence type="ECO:0000313" key="10">
    <source>
        <dbReference type="Proteomes" id="UP000594262"/>
    </source>
</evidence>
<sequence>MKTFAIRENSSKNKMVAKMQEIYKYQHEFSHWQGEPPVKETRKRKPKTTTSGKSSESDIGATTTSETSTKKSKTFAPVCSVIDENGVEVIPPAKETKKNNKKPKKQIVTEDEMFLYIQADSQLYQKILSYTPIELGEIIEVIEKATTSTINKNMLEQFVDRAYA</sequence>